<sequence>MKRLAVAAVFLALSVSVTYAKEITPMITIMQSGAKPSVKGSSDYFTGTVRIDSPFQGTEPARIGGATVTFEPSARTAWHTHPLGQTLIVTAGAGLVQEWGGPVSEIRPGDVVWIPTGVKHWHGAAPETAMTHIAIAEAQDGKVVDWMEQVTDEQYASADRS</sequence>
<dbReference type="Proteomes" id="UP000241538">
    <property type="component" value="Plasmid pPV989-508"/>
</dbReference>
<dbReference type="EMBL" id="CP028350">
    <property type="protein sequence ID" value="AVV39534.1"/>
    <property type="molecule type" value="Genomic_DNA"/>
</dbReference>
<evidence type="ECO:0000313" key="3">
    <source>
        <dbReference type="EMBL" id="AVV39534.1"/>
    </source>
</evidence>
<dbReference type="CDD" id="cd02233">
    <property type="entry name" value="cupin_HNL-like"/>
    <property type="match status" value="1"/>
</dbReference>
<evidence type="ECO:0000259" key="2">
    <source>
        <dbReference type="Pfam" id="PF07883"/>
    </source>
</evidence>
<name>A0AAN1TXI9_9GAMM</name>
<proteinExistence type="predicted"/>
<feature type="signal peptide" evidence="1">
    <location>
        <begin position="1"/>
        <end position="20"/>
    </location>
</feature>
<dbReference type="SUPFAM" id="SSF51182">
    <property type="entry name" value="RmlC-like cupins"/>
    <property type="match status" value="1"/>
</dbReference>
<dbReference type="AlphaFoldDB" id="A0AAN1TXI9"/>
<dbReference type="RefSeq" id="WP_107320302.1">
    <property type="nucleotide sequence ID" value="NZ_CP028350.1"/>
</dbReference>
<dbReference type="InterPro" id="IPR011051">
    <property type="entry name" value="RmlC_Cupin_sf"/>
</dbReference>
<evidence type="ECO:0000256" key="1">
    <source>
        <dbReference type="SAM" id="SignalP"/>
    </source>
</evidence>
<dbReference type="Pfam" id="PF07883">
    <property type="entry name" value="Cupin_2"/>
    <property type="match status" value="1"/>
</dbReference>
<reference evidence="3 4" key="1">
    <citation type="journal article" date="2018" name="Int J Genomics">
        <title>Comparative Genomics Analysis of Plasmid pPV989-94 from a Clinical Isolate of Pantoea vagans PV989.</title>
        <authorList>
            <person name="Xu L."/>
            <person name="Yin M."/>
            <person name="Zhu T."/>
            <person name="Lu J."/>
            <person name="Bao Q."/>
        </authorList>
    </citation>
    <scope>NUCLEOTIDE SEQUENCE [LARGE SCALE GENOMIC DNA]</scope>
    <source>
        <strain evidence="3 4">PV989</strain>
    </source>
</reference>
<protein>
    <submittedName>
        <fullName evidence="3">Cupin domain-containing protein</fullName>
    </submittedName>
</protein>
<dbReference type="Gene3D" id="2.60.120.10">
    <property type="entry name" value="Jelly Rolls"/>
    <property type="match status" value="1"/>
</dbReference>
<evidence type="ECO:0000313" key="4">
    <source>
        <dbReference type="Proteomes" id="UP000241538"/>
    </source>
</evidence>
<feature type="chain" id="PRO_5042953669" evidence="1">
    <location>
        <begin position="21"/>
        <end position="161"/>
    </location>
</feature>
<geneLocation type="plasmid" evidence="4">
    <name>ppv989-508</name>
</geneLocation>
<organism evidence="3 4">
    <name type="scientific">Pantoea vagans</name>
    <dbReference type="NCBI Taxonomy" id="470934"/>
    <lineage>
        <taxon>Bacteria</taxon>
        <taxon>Pseudomonadati</taxon>
        <taxon>Pseudomonadota</taxon>
        <taxon>Gammaproteobacteria</taxon>
        <taxon>Enterobacterales</taxon>
        <taxon>Erwiniaceae</taxon>
        <taxon>Pantoea</taxon>
    </lineage>
</organism>
<feature type="domain" description="Cupin type-2" evidence="2">
    <location>
        <begin position="67"/>
        <end position="129"/>
    </location>
</feature>
<accession>A0AAN1TXI9</accession>
<dbReference type="PANTHER" id="PTHR43698">
    <property type="entry name" value="RIBD C-TERMINAL DOMAIN CONTAINING PROTEIN"/>
    <property type="match status" value="1"/>
</dbReference>
<gene>
    <name evidence="3" type="ORF">C9381_20080</name>
</gene>
<keyword evidence="1" id="KW-0732">Signal</keyword>
<dbReference type="InterPro" id="IPR047263">
    <property type="entry name" value="HNL-like_cupin"/>
</dbReference>
<dbReference type="PANTHER" id="PTHR43698:SF1">
    <property type="entry name" value="BLL4564 PROTEIN"/>
    <property type="match status" value="1"/>
</dbReference>
<dbReference type="InterPro" id="IPR013096">
    <property type="entry name" value="Cupin_2"/>
</dbReference>
<keyword evidence="3" id="KW-0614">Plasmid</keyword>
<dbReference type="InterPro" id="IPR014710">
    <property type="entry name" value="RmlC-like_jellyroll"/>
</dbReference>